<name>A0A8H5CGK1_9AGAR</name>
<keyword evidence="3" id="KW-1185">Reference proteome</keyword>
<protein>
    <submittedName>
        <fullName evidence="2">Uncharacterized protein</fullName>
    </submittedName>
</protein>
<reference evidence="2 3" key="1">
    <citation type="journal article" date="2020" name="ISME J.">
        <title>Uncovering the hidden diversity of litter-decomposition mechanisms in mushroom-forming fungi.</title>
        <authorList>
            <person name="Floudas D."/>
            <person name="Bentzer J."/>
            <person name="Ahren D."/>
            <person name="Johansson T."/>
            <person name="Persson P."/>
            <person name="Tunlid A."/>
        </authorList>
    </citation>
    <scope>NUCLEOTIDE SEQUENCE [LARGE SCALE GENOMIC DNA]</scope>
    <source>
        <strain evidence="2 3">CBS 291.85</strain>
    </source>
</reference>
<feature type="compositionally biased region" description="Basic and acidic residues" evidence="1">
    <location>
        <begin position="12"/>
        <end position="29"/>
    </location>
</feature>
<sequence>MVSSPSLSSSSSEERGETERERERRERGAKTKPKHQQILNGYGRYNFLDYNSDIDFLYFLVPALNLLNHLSLVTSNGDVAAWSLQSYYVLHKGKGLSD</sequence>
<evidence type="ECO:0000313" key="2">
    <source>
        <dbReference type="EMBL" id="KAF5341346.1"/>
    </source>
</evidence>
<evidence type="ECO:0000313" key="3">
    <source>
        <dbReference type="Proteomes" id="UP000559256"/>
    </source>
</evidence>
<gene>
    <name evidence="2" type="ORF">D9758_016805</name>
</gene>
<organism evidence="2 3">
    <name type="scientific">Tetrapyrgos nigripes</name>
    <dbReference type="NCBI Taxonomy" id="182062"/>
    <lineage>
        <taxon>Eukaryota</taxon>
        <taxon>Fungi</taxon>
        <taxon>Dikarya</taxon>
        <taxon>Basidiomycota</taxon>
        <taxon>Agaricomycotina</taxon>
        <taxon>Agaricomycetes</taxon>
        <taxon>Agaricomycetidae</taxon>
        <taxon>Agaricales</taxon>
        <taxon>Marasmiineae</taxon>
        <taxon>Marasmiaceae</taxon>
        <taxon>Tetrapyrgos</taxon>
    </lineage>
</organism>
<accession>A0A8H5CGK1</accession>
<evidence type="ECO:0000256" key="1">
    <source>
        <dbReference type="SAM" id="MobiDB-lite"/>
    </source>
</evidence>
<feature type="compositionally biased region" description="Low complexity" evidence="1">
    <location>
        <begin position="1"/>
        <end position="11"/>
    </location>
</feature>
<dbReference type="Proteomes" id="UP000559256">
    <property type="component" value="Unassembled WGS sequence"/>
</dbReference>
<comment type="caution">
    <text evidence="2">The sequence shown here is derived from an EMBL/GenBank/DDBJ whole genome shotgun (WGS) entry which is preliminary data.</text>
</comment>
<feature type="region of interest" description="Disordered" evidence="1">
    <location>
        <begin position="1"/>
        <end position="35"/>
    </location>
</feature>
<proteinExistence type="predicted"/>
<dbReference type="EMBL" id="JAACJM010000166">
    <property type="protein sequence ID" value="KAF5341346.1"/>
    <property type="molecule type" value="Genomic_DNA"/>
</dbReference>
<dbReference type="AlphaFoldDB" id="A0A8H5CGK1"/>